<name>A0ABV9FZJ0_9ACTN</name>
<organism evidence="3 4">
    <name type="scientific">Streptomyces maoxianensis</name>
    <dbReference type="NCBI Taxonomy" id="1459942"/>
    <lineage>
        <taxon>Bacteria</taxon>
        <taxon>Bacillati</taxon>
        <taxon>Actinomycetota</taxon>
        <taxon>Actinomycetes</taxon>
        <taxon>Kitasatosporales</taxon>
        <taxon>Streptomycetaceae</taxon>
        <taxon>Streptomyces</taxon>
    </lineage>
</organism>
<feature type="transmembrane region" description="Helical" evidence="1">
    <location>
        <begin position="39"/>
        <end position="62"/>
    </location>
</feature>
<evidence type="ECO:0000256" key="1">
    <source>
        <dbReference type="SAM" id="Phobius"/>
    </source>
</evidence>
<keyword evidence="4" id="KW-1185">Reference proteome</keyword>
<feature type="transmembrane region" description="Helical" evidence="1">
    <location>
        <begin position="133"/>
        <end position="153"/>
    </location>
</feature>
<dbReference type="Proteomes" id="UP001595993">
    <property type="component" value="Unassembled WGS sequence"/>
</dbReference>
<keyword evidence="1" id="KW-0812">Transmembrane</keyword>
<dbReference type="RefSeq" id="WP_381191005.1">
    <property type="nucleotide sequence ID" value="NZ_JBHSFE010000003.1"/>
</dbReference>
<comment type="caution">
    <text evidence="3">The sequence shown here is derived from an EMBL/GenBank/DDBJ whole genome shotgun (WGS) entry which is preliminary data.</text>
</comment>
<sequence length="251" mass="26654">MATTTTEEGLCDACAAAATDGAEAKGRPWPGGLRSPVGLSYAVVGLLGFAVAADVFSLFTAVRLSSLTATVRDGGFEAYLDEDLKQADALMGVAGGLQVIALVATAILFITWFRRVRGNAGIFAPDLQQRGPGWAIGGWFVPIGNMFIPRGIAANIWAASRQDPYGTGKQEPHTVINIWWIAWLAAHLLTQVAGSQYESSRTPDAYKAAATALIVAYLVDIVAALLAILVVRRLTRMQYTKAMRGAEKVAV</sequence>
<feature type="transmembrane region" description="Helical" evidence="1">
    <location>
        <begin position="89"/>
        <end position="113"/>
    </location>
</feature>
<feature type="transmembrane region" description="Helical" evidence="1">
    <location>
        <begin position="205"/>
        <end position="231"/>
    </location>
</feature>
<keyword evidence="1" id="KW-1133">Transmembrane helix</keyword>
<accession>A0ABV9FZJ0</accession>
<feature type="transmembrane region" description="Helical" evidence="1">
    <location>
        <begin position="174"/>
        <end position="193"/>
    </location>
</feature>
<keyword evidence="1" id="KW-0472">Membrane</keyword>
<evidence type="ECO:0000313" key="3">
    <source>
        <dbReference type="EMBL" id="MFC4606628.1"/>
    </source>
</evidence>
<evidence type="ECO:0000313" key="4">
    <source>
        <dbReference type="Proteomes" id="UP001595993"/>
    </source>
</evidence>
<proteinExistence type="predicted"/>
<reference evidence="4" key="1">
    <citation type="journal article" date="2019" name="Int. J. Syst. Evol. Microbiol.">
        <title>The Global Catalogue of Microorganisms (GCM) 10K type strain sequencing project: providing services to taxonomists for standard genome sequencing and annotation.</title>
        <authorList>
            <consortium name="The Broad Institute Genomics Platform"/>
            <consortium name="The Broad Institute Genome Sequencing Center for Infectious Disease"/>
            <person name="Wu L."/>
            <person name="Ma J."/>
        </authorList>
    </citation>
    <scope>NUCLEOTIDE SEQUENCE [LARGE SCALE GENOMIC DNA]</scope>
    <source>
        <strain evidence="4">CGMCC 4.7139</strain>
    </source>
</reference>
<gene>
    <name evidence="3" type="ORF">ACFO9E_02125</name>
</gene>
<dbReference type="InterPro" id="IPR025565">
    <property type="entry name" value="DUF4328"/>
</dbReference>
<protein>
    <submittedName>
        <fullName evidence="3">DUF4328 domain-containing protein</fullName>
    </submittedName>
</protein>
<dbReference type="Pfam" id="PF14219">
    <property type="entry name" value="DUF4328"/>
    <property type="match status" value="1"/>
</dbReference>
<dbReference type="EMBL" id="JBHSFE010000003">
    <property type="protein sequence ID" value="MFC4606628.1"/>
    <property type="molecule type" value="Genomic_DNA"/>
</dbReference>
<evidence type="ECO:0000259" key="2">
    <source>
        <dbReference type="Pfam" id="PF14219"/>
    </source>
</evidence>
<feature type="domain" description="DUF4328" evidence="2">
    <location>
        <begin position="81"/>
        <end position="236"/>
    </location>
</feature>